<evidence type="ECO:0000256" key="1">
    <source>
        <dbReference type="SAM" id="MobiDB-lite"/>
    </source>
</evidence>
<keyword evidence="4" id="KW-1185">Reference proteome</keyword>
<protein>
    <recommendedName>
        <fullName evidence="5">Plasmodium RESA N-terminal domain-containing protein</fullName>
    </recommendedName>
</protein>
<feature type="signal peptide" evidence="2">
    <location>
        <begin position="1"/>
        <end position="18"/>
    </location>
</feature>
<evidence type="ECO:0008006" key="5">
    <source>
        <dbReference type="Google" id="ProtNLM"/>
    </source>
</evidence>
<evidence type="ECO:0000256" key="2">
    <source>
        <dbReference type="SAM" id="SignalP"/>
    </source>
</evidence>
<organism evidence="3 4">
    <name type="scientific">Batrachochytrium salamandrivorans</name>
    <dbReference type="NCBI Taxonomy" id="1357716"/>
    <lineage>
        <taxon>Eukaryota</taxon>
        <taxon>Fungi</taxon>
        <taxon>Fungi incertae sedis</taxon>
        <taxon>Chytridiomycota</taxon>
        <taxon>Chytridiomycota incertae sedis</taxon>
        <taxon>Chytridiomycetes</taxon>
        <taxon>Rhizophydiales</taxon>
        <taxon>Rhizophydiales incertae sedis</taxon>
        <taxon>Batrachochytrium</taxon>
    </lineage>
</organism>
<keyword evidence="2" id="KW-0732">Signal</keyword>
<dbReference type="EMBL" id="JAFCIX010000494">
    <property type="protein sequence ID" value="KAH6588720.1"/>
    <property type="molecule type" value="Genomic_DNA"/>
</dbReference>
<dbReference type="Proteomes" id="UP001648503">
    <property type="component" value="Unassembled WGS sequence"/>
</dbReference>
<proteinExistence type="predicted"/>
<evidence type="ECO:0000313" key="4">
    <source>
        <dbReference type="Proteomes" id="UP001648503"/>
    </source>
</evidence>
<evidence type="ECO:0000313" key="3">
    <source>
        <dbReference type="EMBL" id="KAH6588720.1"/>
    </source>
</evidence>
<feature type="compositionally biased region" description="Basic and acidic residues" evidence="1">
    <location>
        <begin position="209"/>
        <end position="218"/>
    </location>
</feature>
<gene>
    <name evidence="3" type="ORF">BASA50_010521</name>
</gene>
<feature type="chain" id="PRO_5045120543" description="Plasmodium RESA N-terminal domain-containing protein" evidence="2">
    <location>
        <begin position="19"/>
        <end position="226"/>
    </location>
</feature>
<accession>A0ABQ8EY97</accession>
<sequence>MKFNVLVVAAMVITSVNAGGKGRLPSCLGGRCTSRSELRKGLLEHEEGPPQESDPNEAEPTCDDLEEKLRGLYDTISARNSRVWLDMPELYEIMKSNMDRKIGNVKSGVETEVTQKSNENEARKSIYTRVQDWFRLHFEYKFKIEQFRQELTELLKQHFEVWVQFLRKGCLATKDRRFSPENMLDDLPLVGWHYETTQEQDTNGSDVDMSDKQYDHGQENPQESNP</sequence>
<reference evidence="3 4" key="1">
    <citation type="submission" date="2021-02" db="EMBL/GenBank/DDBJ databases">
        <title>Variation within the Batrachochytrium salamandrivorans European outbreak.</title>
        <authorList>
            <person name="Kelly M."/>
            <person name="Pasmans F."/>
            <person name="Shea T.P."/>
            <person name="Munoz J.F."/>
            <person name="Carranza S."/>
            <person name="Cuomo C.A."/>
            <person name="Martel A."/>
        </authorList>
    </citation>
    <scope>NUCLEOTIDE SEQUENCE [LARGE SCALE GENOMIC DNA]</scope>
    <source>
        <strain evidence="3 4">AMFP18/2</strain>
    </source>
</reference>
<comment type="caution">
    <text evidence="3">The sequence shown here is derived from an EMBL/GenBank/DDBJ whole genome shotgun (WGS) entry which is preliminary data.</text>
</comment>
<feature type="region of interest" description="Disordered" evidence="1">
    <location>
        <begin position="197"/>
        <end position="226"/>
    </location>
</feature>
<name>A0ABQ8EY97_9FUNG</name>